<evidence type="ECO:0000256" key="1">
    <source>
        <dbReference type="SAM" id="MobiDB-lite"/>
    </source>
</evidence>
<name>A0A5M6CW46_9BACT</name>
<dbReference type="RefSeq" id="WP_150079794.1">
    <property type="nucleotide sequence ID" value="NZ_VWOX01000029.1"/>
</dbReference>
<dbReference type="EMBL" id="VWOX01000029">
    <property type="protein sequence ID" value="KAA5538600.1"/>
    <property type="molecule type" value="Genomic_DNA"/>
</dbReference>
<accession>A0A5M6CW46</accession>
<dbReference type="AlphaFoldDB" id="A0A5M6CW46"/>
<evidence type="ECO:0000313" key="2">
    <source>
        <dbReference type="EMBL" id="KAA5538600.1"/>
    </source>
</evidence>
<evidence type="ECO:0000313" key="3">
    <source>
        <dbReference type="Proteomes" id="UP000324479"/>
    </source>
</evidence>
<sequence length="477" mass="54340">MSQVVGIDRKVKRAWLDSALDRLAQNTDEKELRAFLDQNLKDELPGKESRAKALGLVLKVWSSIPREREPLRDRAVALLPNISGQERVWLHFGMTALAYPFFRDTTEVVGRILALQDDFTTAQVQARMVTAWGDRVTAKLAARYLLNTLVDWDVLRSGKKQGHFLLARKMSGSVPELQLWLLESLLAASNSDEIEAQQLLRLPESFPFQLTVGVADLRRHEGFDIHRQGLDMDMVALRKVKLEPIPKPTKKRKEPKKPKKALPPQPSLFDKECDDSEPSNGKPHPDPSLTKGSTRKKKKPSPNKEKRRVEAAIKAEVVNTLSERADRFLQVQGGPFVPDAPFAAPSKECVEQFRDGHYFGCIALTQAVLEAVIRHIWQMKLKKKSGQESTFDKYLAALHKKNIINEEWKSRLEQLWADRNTFHHLRPSVESDLQKLEETALNSLRLLTELEQEFFGFNVQDGTVAPDHPEYWTVKEG</sequence>
<feature type="region of interest" description="Disordered" evidence="1">
    <location>
        <begin position="241"/>
        <end position="310"/>
    </location>
</feature>
<comment type="caution">
    <text evidence="2">The sequence shown here is derived from an EMBL/GenBank/DDBJ whole genome shotgun (WGS) entry which is preliminary data.</text>
</comment>
<gene>
    <name evidence="2" type="ORF">FYK55_27320</name>
</gene>
<protein>
    <submittedName>
        <fullName evidence="2">Uncharacterized protein</fullName>
    </submittedName>
</protein>
<feature type="compositionally biased region" description="Basic residues" evidence="1">
    <location>
        <begin position="248"/>
        <end position="260"/>
    </location>
</feature>
<keyword evidence="3" id="KW-1185">Reference proteome</keyword>
<dbReference type="Proteomes" id="UP000324479">
    <property type="component" value="Unassembled WGS sequence"/>
</dbReference>
<organism evidence="2 3">
    <name type="scientific">Roseiconus nitratireducens</name>
    <dbReference type="NCBI Taxonomy" id="2605748"/>
    <lineage>
        <taxon>Bacteria</taxon>
        <taxon>Pseudomonadati</taxon>
        <taxon>Planctomycetota</taxon>
        <taxon>Planctomycetia</taxon>
        <taxon>Pirellulales</taxon>
        <taxon>Pirellulaceae</taxon>
        <taxon>Roseiconus</taxon>
    </lineage>
</organism>
<proteinExistence type="predicted"/>
<reference evidence="2 3" key="1">
    <citation type="submission" date="2019-08" db="EMBL/GenBank/DDBJ databases">
        <authorList>
            <person name="Dhanesh K."/>
            <person name="Kumar G."/>
            <person name="Sasikala C."/>
            <person name="Venkata Ramana C."/>
        </authorList>
    </citation>
    <scope>NUCLEOTIDE SEQUENCE [LARGE SCALE GENOMIC DNA]</scope>
    <source>
        <strain evidence="2 3">JC645</strain>
    </source>
</reference>